<dbReference type="GO" id="GO:0042981">
    <property type="term" value="P:regulation of apoptotic process"/>
    <property type="evidence" value="ECO:0007669"/>
    <property type="project" value="InterPro"/>
</dbReference>
<comment type="similarity">
    <text evidence="1 8">Belongs to the peptidase C14A family.</text>
</comment>
<proteinExistence type="inferred from homology"/>
<feature type="domain" description="Caspase family p10" evidence="9">
    <location>
        <begin position="351"/>
        <end position="430"/>
    </location>
</feature>
<dbReference type="EMBL" id="KQ434890">
    <property type="protein sequence ID" value="KZC10457.1"/>
    <property type="molecule type" value="Genomic_DNA"/>
</dbReference>
<evidence type="ECO:0000256" key="2">
    <source>
        <dbReference type="ARBA" id="ARBA00022670"/>
    </source>
</evidence>
<dbReference type="AlphaFoldDB" id="A0A154PF69"/>
<dbReference type="SUPFAM" id="SSF47986">
    <property type="entry name" value="DEATH domain"/>
    <property type="match status" value="1"/>
</dbReference>
<evidence type="ECO:0000256" key="1">
    <source>
        <dbReference type="ARBA" id="ARBA00010134"/>
    </source>
</evidence>
<sequence length="436" mass="50315">MNQKHRNTIDSRCKDIVPRINLVALWPKLLENKIFNRDDVNVPRWKANLTDKATVRDVYLTIKTRGPHAFDRFVKSLRQSGHESLADILEGKEITFSDNETETTVGQNNVVNNDTTKERNCSPTMEEGQDNFFHYMQQSEVPLQIQVRKAIKFLDGPVYENVNRYPMRSNPRGLVLIVTNIQYKYSDGEPRSSAARDEENIKDLFNQMGFQVISYNDLTGEQLVEKVKQFSQHKDLRKVDSCFVIIGSHGNISTQYEVTEIEGVEYNSTSETQTSRNVLCRDLLDYFTAEVCPDLAGKPKVFIFQLCRGKKAQKSVINPRHTTDITSNFQTTNKMIDPKVNYNKTMRNYEDILVAQATLPGHVAFRDKITGSWFIQILCEVFMNYAYKTHIQDLLNMVDERLKTQRSMKDECQTLTVTSIGFNKHCYLNPGIFKET</sequence>
<dbReference type="Gene3D" id="3.40.50.1460">
    <property type="match status" value="1"/>
</dbReference>
<feature type="domain" description="Caspase family p20" evidence="10">
    <location>
        <begin position="171"/>
        <end position="311"/>
    </location>
</feature>
<reference evidence="12 13" key="1">
    <citation type="submission" date="2015-07" db="EMBL/GenBank/DDBJ databases">
        <title>The genome of Dufourea novaeangliae.</title>
        <authorList>
            <person name="Pan H."/>
            <person name="Kapheim K."/>
        </authorList>
    </citation>
    <scope>NUCLEOTIDE SEQUENCE [LARGE SCALE GENOMIC DNA]</scope>
    <source>
        <strain evidence="12">0120121106</strain>
        <tissue evidence="12">Whole body</tissue>
    </source>
</reference>
<keyword evidence="13" id="KW-1185">Reference proteome</keyword>
<dbReference type="STRING" id="178035.A0A154PF69"/>
<dbReference type="PROSITE" id="PS50208">
    <property type="entry name" value="CASPASE_P20"/>
    <property type="match status" value="1"/>
</dbReference>
<keyword evidence="2" id="KW-0645">Protease</keyword>
<evidence type="ECO:0000256" key="5">
    <source>
        <dbReference type="ARBA" id="ARBA00022807"/>
    </source>
</evidence>
<evidence type="ECO:0000259" key="11">
    <source>
        <dbReference type="PROSITE" id="PS50209"/>
    </source>
</evidence>
<dbReference type="GO" id="GO:0006915">
    <property type="term" value="P:apoptotic process"/>
    <property type="evidence" value="ECO:0007669"/>
    <property type="project" value="UniProtKB-KW"/>
</dbReference>
<dbReference type="InterPro" id="IPR001315">
    <property type="entry name" value="CARD"/>
</dbReference>
<dbReference type="Pfam" id="PF00656">
    <property type="entry name" value="Peptidase_C14"/>
    <property type="match status" value="1"/>
</dbReference>
<feature type="active site" evidence="7">
    <location>
        <position position="307"/>
    </location>
</feature>
<keyword evidence="3" id="KW-0053">Apoptosis</keyword>
<evidence type="ECO:0000256" key="8">
    <source>
        <dbReference type="RuleBase" id="RU003971"/>
    </source>
</evidence>
<evidence type="ECO:0000259" key="9">
    <source>
        <dbReference type="PROSITE" id="PS50207"/>
    </source>
</evidence>
<evidence type="ECO:0000256" key="4">
    <source>
        <dbReference type="ARBA" id="ARBA00022801"/>
    </source>
</evidence>
<dbReference type="Gene3D" id="1.10.533.10">
    <property type="entry name" value="Death Domain, Fas"/>
    <property type="match status" value="1"/>
</dbReference>
<dbReference type="PIRSF" id="PIRSF038001">
    <property type="entry name" value="Caspase_ICE"/>
    <property type="match status" value="1"/>
</dbReference>
<dbReference type="PANTHER" id="PTHR47901">
    <property type="entry name" value="CASPASE RECRUITMENT DOMAIN-CONTAINING PROTEIN 18"/>
    <property type="match status" value="1"/>
</dbReference>
<dbReference type="PANTHER" id="PTHR47901:SF8">
    <property type="entry name" value="CASPASE-3"/>
    <property type="match status" value="1"/>
</dbReference>
<dbReference type="InterPro" id="IPR002398">
    <property type="entry name" value="Pept_C14"/>
</dbReference>
<evidence type="ECO:0000313" key="12">
    <source>
        <dbReference type="EMBL" id="KZC10457.1"/>
    </source>
</evidence>
<feature type="active site" evidence="7">
    <location>
        <position position="249"/>
    </location>
</feature>
<keyword evidence="5" id="KW-0788">Thiol protease</keyword>
<dbReference type="Proteomes" id="UP000076502">
    <property type="component" value="Unassembled WGS sequence"/>
</dbReference>
<gene>
    <name evidence="12" type="ORF">WN55_01886</name>
</gene>
<dbReference type="PRINTS" id="PR00376">
    <property type="entry name" value="IL1BCENZYME"/>
</dbReference>
<evidence type="ECO:0000256" key="3">
    <source>
        <dbReference type="ARBA" id="ARBA00022703"/>
    </source>
</evidence>
<dbReference type="InterPro" id="IPR011029">
    <property type="entry name" value="DEATH-like_dom_sf"/>
</dbReference>
<dbReference type="OMA" id="VCYANTP"/>
<evidence type="ECO:0000256" key="7">
    <source>
        <dbReference type="PIRSR" id="PIRSR038001-1"/>
    </source>
</evidence>
<dbReference type="PROSITE" id="PS50207">
    <property type="entry name" value="CASPASE_P10"/>
    <property type="match status" value="1"/>
</dbReference>
<evidence type="ECO:0000313" key="13">
    <source>
        <dbReference type="Proteomes" id="UP000076502"/>
    </source>
</evidence>
<dbReference type="PROSITE" id="PS50209">
    <property type="entry name" value="CARD"/>
    <property type="match status" value="1"/>
</dbReference>
<organism evidence="12 13">
    <name type="scientific">Dufourea novaeangliae</name>
    <name type="common">Sweat bee</name>
    <dbReference type="NCBI Taxonomy" id="178035"/>
    <lineage>
        <taxon>Eukaryota</taxon>
        <taxon>Metazoa</taxon>
        <taxon>Ecdysozoa</taxon>
        <taxon>Arthropoda</taxon>
        <taxon>Hexapoda</taxon>
        <taxon>Insecta</taxon>
        <taxon>Pterygota</taxon>
        <taxon>Neoptera</taxon>
        <taxon>Endopterygota</taxon>
        <taxon>Hymenoptera</taxon>
        <taxon>Apocrita</taxon>
        <taxon>Aculeata</taxon>
        <taxon>Apoidea</taxon>
        <taxon>Anthophila</taxon>
        <taxon>Halictidae</taxon>
        <taxon>Rophitinae</taxon>
        <taxon>Dufourea</taxon>
    </lineage>
</organism>
<dbReference type="CDD" id="cd01671">
    <property type="entry name" value="CARD"/>
    <property type="match status" value="1"/>
</dbReference>
<dbReference type="SMART" id="SM00114">
    <property type="entry name" value="CARD"/>
    <property type="match status" value="1"/>
</dbReference>
<keyword evidence="6" id="KW-0865">Zymogen</keyword>
<dbReference type="SUPFAM" id="SSF52129">
    <property type="entry name" value="Caspase-like"/>
    <property type="match status" value="1"/>
</dbReference>
<dbReference type="InterPro" id="IPR015917">
    <property type="entry name" value="Pept_C14A"/>
</dbReference>
<accession>A0A154PF69</accession>
<dbReference type="GO" id="GO:0004197">
    <property type="term" value="F:cysteine-type endopeptidase activity"/>
    <property type="evidence" value="ECO:0007669"/>
    <property type="project" value="InterPro"/>
</dbReference>
<dbReference type="InterPro" id="IPR011600">
    <property type="entry name" value="Pept_C14_caspase"/>
</dbReference>
<dbReference type="GO" id="GO:0006508">
    <property type="term" value="P:proteolysis"/>
    <property type="evidence" value="ECO:0007669"/>
    <property type="project" value="UniProtKB-KW"/>
</dbReference>
<evidence type="ECO:0000259" key="10">
    <source>
        <dbReference type="PROSITE" id="PS50208"/>
    </source>
</evidence>
<protein>
    <submittedName>
        <fullName evidence="12">Caspase Nc</fullName>
    </submittedName>
</protein>
<dbReference type="InterPro" id="IPR001309">
    <property type="entry name" value="Pept_C14_p20"/>
</dbReference>
<evidence type="ECO:0000256" key="6">
    <source>
        <dbReference type="ARBA" id="ARBA00023145"/>
    </source>
</evidence>
<keyword evidence="4" id="KW-0378">Hydrolase</keyword>
<dbReference type="OrthoDB" id="6097640at2759"/>
<feature type="domain" description="CARD" evidence="11">
    <location>
        <begin position="1"/>
        <end position="92"/>
    </location>
</feature>
<dbReference type="SMART" id="SM00115">
    <property type="entry name" value="CASc"/>
    <property type="match status" value="1"/>
</dbReference>
<dbReference type="InterPro" id="IPR029030">
    <property type="entry name" value="Caspase-like_dom_sf"/>
</dbReference>
<dbReference type="Pfam" id="PF00619">
    <property type="entry name" value="CARD"/>
    <property type="match status" value="1"/>
</dbReference>
<dbReference type="InterPro" id="IPR002138">
    <property type="entry name" value="Pept_C14_p10"/>
</dbReference>
<name>A0A154PF69_DUFNO</name>